<dbReference type="Proteomes" id="UP001500459">
    <property type="component" value="Unassembled WGS sequence"/>
</dbReference>
<evidence type="ECO:0000313" key="2">
    <source>
        <dbReference type="Proteomes" id="UP001500459"/>
    </source>
</evidence>
<organism evidence="1 2">
    <name type="scientific">Aquimarina addita</name>
    <dbReference type="NCBI Taxonomy" id="870485"/>
    <lineage>
        <taxon>Bacteria</taxon>
        <taxon>Pseudomonadati</taxon>
        <taxon>Bacteroidota</taxon>
        <taxon>Flavobacteriia</taxon>
        <taxon>Flavobacteriales</taxon>
        <taxon>Flavobacteriaceae</taxon>
        <taxon>Aquimarina</taxon>
    </lineage>
</organism>
<reference evidence="2" key="1">
    <citation type="journal article" date="2019" name="Int. J. Syst. Evol. Microbiol.">
        <title>The Global Catalogue of Microorganisms (GCM) 10K type strain sequencing project: providing services to taxonomists for standard genome sequencing and annotation.</title>
        <authorList>
            <consortium name="The Broad Institute Genomics Platform"/>
            <consortium name="The Broad Institute Genome Sequencing Center for Infectious Disease"/>
            <person name="Wu L."/>
            <person name="Ma J."/>
        </authorList>
    </citation>
    <scope>NUCLEOTIDE SEQUENCE [LARGE SCALE GENOMIC DNA]</scope>
    <source>
        <strain evidence="2">JCM 17106</strain>
    </source>
</reference>
<sequence>MIKNIFLLFGLFMVSCHINPDYSSNISPDFVSIAPPDTEMMKFPYQVFFESLKMDQLTDTILVQSRVRVFGCGTAAIQYAENLRKSNLQKFYDQYGNILSDKKWVSRFEKNNNLKIIWVSRGNEGELLQLEDEKLHINHSLEERLLSEKCFVKFIEEPSSLKKLQIKMTVAFPQKEKALYTVHSLSKQKGIWSIDAIDKEEWSGHNFKRAYYP</sequence>
<gene>
    <name evidence="1" type="ORF">GCM10022393_18880</name>
</gene>
<proteinExistence type="predicted"/>
<protein>
    <recommendedName>
        <fullName evidence="3">Lipoprotein</fullName>
    </recommendedName>
</protein>
<evidence type="ECO:0008006" key="3">
    <source>
        <dbReference type="Google" id="ProtNLM"/>
    </source>
</evidence>
<evidence type="ECO:0000313" key="1">
    <source>
        <dbReference type="EMBL" id="GAA3508265.1"/>
    </source>
</evidence>
<name>A0ABP6UL96_9FLAO</name>
<dbReference type="EMBL" id="BAABCW010000006">
    <property type="protein sequence ID" value="GAA3508265.1"/>
    <property type="molecule type" value="Genomic_DNA"/>
</dbReference>
<dbReference type="PROSITE" id="PS51257">
    <property type="entry name" value="PROKAR_LIPOPROTEIN"/>
    <property type="match status" value="1"/>
</dbReference>
<keyword evidence="2" id="KW-1185">Reference proteome</keyword>
<accession>A0ABP6UL96</accession>
<dbReference type="RefSeq" id="WP_344926785.1">
    <property type="nucleotide sequence ID" value="NZ_BAABCW010000006.1"/>
</dbReference>
<comment type="caution">
    <text evidence="1">The sequence shown here is derived from an EMBL/GenBank/DDBJ whole genome shotgun (WGS) entry which is preliminary data.</text>
</comment>